<evidence type="ECO:0000313" key="2">
    <source>
        <dbReference type="EMBL" id="KAK4153533.1"/>
    </source>
</evidence>
<evidence type="ECO:0008006" key="4">
    <source>
        <dbReference type="Google" id="ProtNLM"/>
    </source>
</evidence>
<evidence type="ECO:0000313" key="3">
    <source>
        <dbReference type="Proteomes" id="UP001302745"/>
    </source>
</evidence>
<evidence type="ECO:0000256" key="1">
    <source>
        <dbReference type="SAM" id="MobiDB-lite"/>
    </source>
</evidence>
<dbReference type="InterPro" id="IPR011009">
    <property type="entry name" value="Kinase-like_dom_sf"/>
</dbReference>
<comment type="caution">
    <text evidence="2">The sequence shown here is derived from an EMBL/GenBank/DDBJ whole genome shotgun (WGS) entry which is preliminary data.</text>
</comment>
<feature type="region of interest" description="Disordered" evidence="1">
    <location>
        <begin position="354"/>
        <end position="374"/>
    </location>
</feature>
<dbReference type="EMBL" id="MU856937">
    <property type="protein sequence ID" value="KAK4153533.1"/>
    <property type="molecule type" value="Genomic_DNA"/>
</dbReference>
<dbReference type="Proteomes" id="UP001302745">
    <property type="component" value="Unassembled WGS sequence"/>
</dbReference>
<dbReference type="SUPFAM" id="SSF56112">
    <property type="entry name" value="Protein kinase-like (PK-like)"/>
    <property type="match status" value="1"/>
</dbReference>
<gene>
    <name evidence="2" type="ORF">C8A00DRAFT_15254</name>
</gene>
<proteinExistence type="predicted"/>
<dbReference type="AlphaFoldDB" id="A0AAN6ZX43"/>
<reference evidence="2" key="1">
    <citation type="journal article" date="2023" name="Mol. Phylogenet. Evol.">
        <title>Genome-scale phylogeny and comparative genomics of the fungal order Sordariales.</title>
        <authorList>
            <person name="Hensen N."/>
            <person name="Bonometti L."/>
            <person name="Westerberg I."/>
            <person name="Brannstrom I.O."/>
            <person name="Guillou S."/>
            <person name="Cros-Aarteil S."/>
            <person name="Calhoun S."/>
            <person name="Haridas S."/>
            <person name="Kuo A."/>
            <person name="Mondo S."/>
            <person name="Pangilinan J."/>
            <person name="Riley R."/>
            <person name="LaButti K."/>
            <person name="Andreopoulos B."/>
            <person name="Lipzen A."/>
            <person name="Chen C."/>
            <person name="Yan M."/>
            <person name="Daum C."/>
            <person name="Ng V."/>
            <person name="Clum A."/>
            <person name="Steindorff A."/>
            <person name="Ohm R.A."/>
            <person name="Martin F."/>
            <person name="Silar P."/>
            <person name="Natvig D.O."/>
            <person name="Lalanne C."/>
            <person name="Gautier V."/>
            <person name="Ament-Velasquez S.L."/>
            <person name="Kruys A."/>
            <person name="Hutchinson M.I."/>
            <person name="Powell A.J."/>
            <person name="Barry K."/>
            <person name="Miller A.N."/>
            <person name="Grigoriev I.V."/>
            <person name="Debuchy R."/>
            <person name="Gladieux P."/>
            <person name="Hiltunen Thoren M."/>
            <person name="Johannesson H."/>
        </authorList>
    </citation>
    <scope>NUCLEOTIDE SEQUENCE</scope>
    <source>
        <strain evidence="2">CBS 538.74</strain>
    </source>
</reference>
<accession>A0AAN6ZX43</accession>
<sequence length="544" mass="60502">MFKSGERRLLFIRNFGSGVESVAQLVKDVDSGEVLIRKVTASRLVGNGSPHENRPFKKPHEIQMLDAIRTTLRPSAEPHLRPYIAECYGHEYIRSEDVDPSGRTKYHSVSYWKLYNGRAIKTQWLSNNAWPPAVVVARMIRQVLSTLHHLYTAGEQPIYHEDSHFGNIWMHWKADALLPDFYLGDFADASFANSQSQLLEERPVNDLHKIWQNLQLAVDILGSRRGYGDAGAKALRKLTLDISKTIHAWKGGCDLDTPPDLIPLINWAQDLEELFGEGGIADETKSPAYAKFLAEERTKALRVERERALMVETRHIHKALRPKFVLGSASIPMTIHGPWQLVRAGDLTPVEADGVTHHRPNRSEMASDEDISNTKKRLGRFSPLFIESDSCEEANAFTSSHRSILVVVNPDPQPQDPPPPSPAPPNARLAPPDDAQEPSPTFSFTPGDDAAFQHTQPEESQEPSPTFSFTPGDDAGFHSAGSHNLGGLWLSHWHALVHGEDCGCSEEVWASDVEAMLRSRRTGAVVTESTVSSMHLGDPGEVDQ</sequence>
<feature type="compositionally biased region" description="Pro residues" evidence="1">
    <location>
        <begin position="411"/>
        <end position="425"/>
    </location>
</feature>
<keyword evidence="3" id="KW-1185">Reference proteome</keyword>
<reference evidence="2" key="2">
    <citation type="submission" date="2023-05" db="EMBL/GenBank/DDBJ databases">
        <authorList>
            <consortium name="Lawrence Berkeley National Laboratory"/>
            <person name="Steindorff A."/>
            <person name="Hensen N."/>
            <person name="Bonometti L."/>
            <person name="Westerberg I."/>
            <person name="Brannstrom I.O."/>
            <person name="Guillou S."/>
            <person name="Cros-Aarteil S."/>
            <person name="Calhoun S."/>
            <person name="Haridas S."/>
            <person name="Kuo A."/>
            <person name="Mondo S."/>
            <person name="Pangilinan J."/>
            <person name="Riley R."/>
            <person name="Labutti K."/>
            <person name="Andreopoulos B."/>
            <person name="Lipzen A."/>
            <person name="Chen C."/>
            <person name="Yanf M."/>
            <person name="Daum C."/>
            <person name="Ng V."/>
            <person name="Clum A."/>
            <person name="Ohm R."/>
            <person name="Martin F."/>
            <person name="Silar P."/>
            <person name="Natvig D."/>
            <person name="Lalanne C."/>
            <person name="Gautier V."/>
            <person name="Ament-Velasquez S.L."/>
            <person name="Kruys A."/>
            <person name="Hutchinson M.I."/>
            <person name="Powell A.J."/>
            <person name="Barry K."/>
            <person name="Miller A.N."/>
            <person name="Grigoriev I.V."/>
            <person name="Debuchy R."/>
            <person name="Gladieux P."/>
            <person name="Thoren M.H."/>
            <person name="Johannesson H."/>
        </authorList>
    </citation>
    <scope>NUCLEOTIDE SEQUENCE</scope>
    <source>
        <strain evidence="2">CBS 538.74</strain>
    </source>
</reference>
<name>A0AAN6ZX43_9PEZI</name>
<feature type="region of interest" description="Disordered" evidence="1">
    <location>
        <begin position="408"/>
        <end position="475"/>
    </location>
</feature>
<organism evidence="2 3">
    <name type="scientific">Chaetomidium leptoderma</name>
    <dbReference type="NCBI Taxonomy" id="669021"/>
    <lineage>
        <taxon>Eukaryota</taxon>
        <taxon>Fungi</taxon>
        <taxon>Dikarya</taxon>
        <taxon>Ascomycota</taxon>
        <taxon>Pezizomycotina</taxon>
        <taxon>Sordariomycetes</taxon>
        <taxon>Sordariomycetidae</taxon>
        <taxon>Sordariales</taxon>
        <taxon>Chaetomiaceae</taxon>
        <taxon>Chaetomidium</taxon>
    </lineage>
</organism>
<protein>
    <recommendedName>
        <fullName evidence="4">Protein kinase domain-containing protein</fullName>
    </recommendedName>
</protein>